<evidence type="ECO:0000313" key="2">
    <source>
        <dbReference type="EMBL" id="GHO82574.1"/>
    </source>
</evidence>
<dbReference type="GO" id="GO:0003964">
    <property type="term" value="F:RNA-directed DNA polymerase activity"/>
    <property type="evidence" value="ECO:0007669"/>
    <property type="project" value="UniProtKB-KW"/>
</dbReference>
<dbReference type="PANTHER" id="PTHR33642:SF4">
    <property type="entry name" value="COX1_OXI3 INTRON 1 PROTEIN-RELATED"/>
    <property type="match status" value="1"/>
</dbReference>
<keyword evidence="2" id="KW-0695">RNA-directed DNA polymerase</keyword>
<dbReference type="Pfam" id="PF01348">
    <property type="entry name" value="Intron_maturas2"/>
    <property type="match status" value="1"/>
</dbReference>
<dbReference type="InterPro" id="IPR003615">
    <property type="entry name" value="HNH_nuc"/>
</dbReference>
<keyword evidence="2" id="KW-0548">Nucleotidyltransferase</keyword>
<feature type="domain" description="Reverse transcriptase" evidence="1">
    <location>
        <begin position="70"/>
        <end position="361"/>
    </location>
</feature>
<dbReference type="CDD" id="cd01651">
    <property type="entry name" value="RT_G2_intron"/>
    <property type="match status" value="1"/>
</dbReference>
<name>A0ABQ3V9B1_9CHLR</name>
<dbReference type="Pfam" id="PF00078">
    <property type="entry name" value="RVT_1"/>
    <property type="match status" value="1"/>
</dbReference>
<dbReference type="Proteomes" id="UP000635565">
    <property type="component" value="Unassembled WGS sequence"/>
</dbReference>
<organism evidence="2 3">
    <name type="scientific">Dictyobacter formicarum</name>
    <dbReference type="NCBI Taxonomy" id="2778368"/>
    <lineage>
        <taxon>Bacteria</taxon>
        <taxon>Bacillati</taxon>
        <taxon>Chloroflexota</taxon>
        <taxon>Ktedonobacteria</taxon>
        <taxon>Ktedonobacterales</taxon>
        <taxon>Dictyobacteraceae</taxon>
        <taxon>Dictyobacter</taxon>
    </lineage>
</organism>
<gene>
    <name evidence="2" type="ORF">KSZ_05800</name>
</gene>
<protein>
    <submittedName>
        <fullName evidence="2">Reverse transcriptase</fullName>
    </submittedName>
</protein>
<keyword evidence="2" id="KW-0808">Transferase</keyword>
<dbReference type="InterPro" id="IPR043502">
    <property type="entry name" value="DNA/RNA_pol_sf"/>
</dbReference>
<evidence type="ECO:0000313" key="3">
    <source>
        <dbReference type="Proteomes" id="UP000635565"/>
    </source>
</evidence>
<dbReference type="InterPro" id="IPR024937">
    <property type="entry name" value="Domain_X"/>
</dbReference>
<dbReference type="PROSITE" id="PS50878">
    <property type="entry name" value="RT_POL"/>
    <property type="match status" value="1"/>
</dbReference>
<dbReference type="InterPro" id="IPR000477">
    <property type="entry name" value="RT_dom"/>
</dbReference>
<keyword evidence="3" id="KW-1185">Reference proteome</keyword>
<proteinExistence type="predicted"/>
<dbReference type="CDD" id="cd00085">
    <property type="entry name" value="HNHc"/>
    <property type="match status" value="1"/>
</dbReference>
<comment type="caution">
    <text evidence="2">The sequence shown here is derived from an EMBL/GenBank/DDBJ whole genome shotgun (WGS) entry which is preliminary data.</text>
</comment>
<dbReference type="SUPFAM" id="SSF56672">
    <property type="entry name" value="DNA/RNA polymerases"/>
    <property type="match status" value="1"/>
</dbReference>
<evidence type="ECO:0000259" key="1">
    <source>
        <dbReference type="PROSITE" id="PS50878"/>
    </source>
</evidence>
<sequence>MGQTISERLEYLRQANRNRQWINDDLYRLLYKEDLYILAYERIKSRPGNMTPGTDRETLDGFSMETIQTFIEEMRTEQFRFKPVRTTFIPKANGKMRKLGIPCVRDKVVQEAMRLILEAIYDSPYGSYFRETSHGFRPNRSCHTALREFRGKWSAVNWLIEGDIKSCFDELSHGVLVNTLRKKIHDERFLNLVWKLLNAGYMDLHGKKKESLIGSPQGGILSPILANAYLHELDEFAEGLQVQHEKGQRKIWNPVYRRLSRQKNRMVKRGMTKTKEFQRISQLMRTLPTRQVDDPGFIRIKYLRYADDWIVGIWGSHALAEHVKQEIKTFLKNHLQLTLSEEKTHITHARTEEAIFLGTRLSLRTGVEAKLTLTTNRWGKKFKRRSTGWETVMKAPLPKLLKRLSDRGFCTKEGKPIAKSGWAFLDTDQIILLYSSVNRGIQNYYRFVDNWAKLQRIQYILQYSLAMTLGRKFKISTPKVFKRFGKALTYVIKDKEGKEKTTVSFYLNHDWAKNRDAFQRKHADIDLIQSEMHMRSRSRIAKPCCICEDTLDKVQIEMHHIRHIRKLSDKRQASGFNRVLRMLNRKQIPVCKTCHEKIHRGEYDSLKLSDLAYLPT</sequence>
<reference evidence="2 3" key="1">
    <citation type="journal article" date="2021" name="Int. J. Syst. Evol. Microbiol.">
        <title>Reticulibacter mediterranei gen. nov., sp. nov., within the new family Reticulibacteraceae fam. nov., and Ktedonospora formicarum gen. nov., sp. nov., Ktedonobacter robiniae sp. nov., Dictyobacter formicarum sp. nov. and Dictyobacter arantiisoli sp. nov., belonging to the class Ktedonobacteria.</title>
        <authorList>
            <person name="Yabe S."/>
            <person name="Zheng Y."/>
            <person name="Wang C.M."/>
            <person name="Sakai Y."/>
            <person name="Abe K."/>
            <person name="Yokota A."/>
            <person name="Donadio S."/>
            <person name="Cavaletti L."/>
            <person name="Monciardini P."/>
        </authorList>
    </citation>
    <scope>NUCLEOTIDE SEQUENCE [LARGE SCALE GENOMIC DNA]</scope>
    <source>
        <strain evidence="2 3">SOSP1-9</strain>
    </source>
</reference>
<dbReference type="PANTHER" id="PTHR33642">
    <property type="entry name" value="COX1/OXI3 INTRON 1 PROTEIN-RELATED"/>
    <property type="match status" value="1"/>
</dbReference>
<dbReference type="EMBL" id="BNJJ01000002">
    <property type="protein sequence ID" value="GHO82574.1"/>
    <property type="molecule type" value="Genomic_DNA"/>
</dbReference>
<dbReference type="RefSeq" id="WP_201360245.1">
    <property type="nucleotide sequence ID" value="NZ_BNJJ01000002.1"/>
</dbReference>
<accession>A0ABQ3V9B1</accession>